<keyword evidence="3 6" id="KW-0863">Zinc-finger</keyword>
<dbReference type="FunFam" id="1.10.220.150:FF:000009">
    <property type="entry name" value="stromal membrane-associated protein 1 isoform X1"/>
    <property type="match status" value="1"/>
</dbReference>
<dbReference type="Pfam" id="PF01412">
    <property type="entry name" value="ArfGap"/>
    <property type="match status" value="1"/>
</dbReference>
<keyword evidence="4" id="KW-0862">Zinc</keyword>
<feature type="compositionally biased region" description="Polar residues" evidence="7">
    <location>
        <begin position="582"/>
        <end position="593"/>
    </location>
</feature>
<accession>A0A1R1YEC9</accession>
<keyword evidence="1" id="KW-0343">GTPase activation</keyword>
<dbReference type="InterPro" id="IPR001164">
    <property type="entry name" value="ArfGAP_dom"/>
</dbReference>
<evidence type="ECO:0000313" key="10">
    <source>
        <dbReference type="EMBL" id="OMJ25239.1"/>
    </source>
</evidence>
<dbReference type="SUPFAM" id="SSF50729">
    <property type="entry name" value="PH domain-like"/>
    <property type="match status" value="1"/>
</dbReference>
<dbReference type="GO" id="GO:0005096">
    <property type="term" value="F:GTPase activator activity"/>
    <property type="evidence" value="ECO:0007669"/>
    <property type="project" value="UniProtKB-KW"/>
</dbReference>
<dbReference type="Gene3D" id="1.10.220.150">
    <property type="entry name" value="Arf GTPase activating protein"/>
    <property type="match status" value="1"/>
</dbReference>
<evidence type="ECO:0000259" key="8">
    <source>
        <dbReference type="PROSITE" id="PS50003"/>
    </source>
</evidence>
<evidence type="ECO:0000256" key="5">
    <source>
        <dbReference type="PROSITE-ProRule" id="PRU00023"/>
    </source>
</evidence>
<feature type="compositionally biased region" description="Polar residues" evidence="7">
    <location>
        <begin position="600"/>
        <end position="610"/>
    </location>
</feature>
<reference evidence="10 11" key="1">
    <citation type="submission" date="2017-01" db="EMBL/GenBank/DDBJ databases">
        <authorList>
            <person name="Mah S.A."/>
            <person name="Swanson W.J."/>
            <person name="Moy G.W."/>
            <person name="Vacquier V.D."/>
        </authorList>
    </citation>
    <scope>NUCLEOTIDE SEQUENCE [LARGE SCALE GENOMIC DNA]</scope>
    <source>
        <strain evidence="10 11">GSMNP</strain>
    </source>
</reference>
<evidence type="ECO:0000313" key="11">
    <source>
        <dbReference type="Proteomes" id="UP000187283"/>
    </source>
</evidence>
<organism evidence="10 11">
    <name type="scientific">Smittium culicis</name>
    <dbReference type="NCBI Taxonomy" id="133412"/>
    <lineage>
        <taxon>Eukaryota</taxon>
        <taxon>Fungi</taxon>
        <taxon>Fungi incertae sedis</taxon>
        <taxon>Zoopagomycota</taxon>
        <taxon>Kickxellomycotina</taxon>
        <taxon>Harpellomycetes</taxon>
        <taxon>Harpellales</taxon>
        <taxon>Legeriomycetaceae</taxon>
        <taxon>Smittium</taxon>
    </lineage>
</organism>
<feature type="domain" description="PH" evidence="8">
    <location>
        <begin position="71"/>
        <end position="174"/>
    </location>
</feature>
<dbReference type="InterPro" id="IPR002110">
    <property type="entry name" value="Ankyrin_rpt"/>
</dbReference>
<evidence type="ECO:0000256" key="4">
    <source>
        <dbReference type="ARBA" id="ARBA00022833"/>
    </source>
</evidence>
<dbReference type="InterPro" id="IPR045258">
    <property type="entry name" value="ACAP1/2/3-like"/>
</dbReference>
<evidence type="ECO:0000256" key="2">
    <source>
        <dbReference type="ARBA" id="ARBA00022723"/>
    </source>
</evidence>
<evidence type="ECO:0000256" key="6">
    <source>
        <dbReference type="PROSITE-ProRule" id="PRU00288"/>
    </source>
</evidence>
<dbReference type="Gene3D" id="1.25.40.20">
    <property type="entry name" value="Ankyrin repeat-containing domain"/>
    <property type="match status" value="2"/>
</dbReference>
<dbReference type="Proteomes" id="UP000187283">
    <property type="component" value="Unassembled WGS sequence"/>
</dbReference>
<dbReference type="PROSITE" id="PS50297">
    <property type="entry name" value="ANK_REP_REGION"/>
    <property type="match status" value="1"/>
</dbReference>
<dbReference type="PANTHER" id="PTHR23180">
    <property type="entry name" value="CENTAURIN/ARF"/>
    <property type="match status" value="1"/>
</dbReference>
<feature type="compositionally biased region" description="Polar residues" evidence="7">
    <location>
        <begin position="516"/>
        <end position="566"/>
    </location>
</feature>
<dbReference type="SUPFAM" id="SSF48403">
    <property type="entry name" value="Ankyrin repeat"/>
    <property type="match status" value="1"/>
</dbReference>
<dbReference type="EMBL" id="LSSN01000202">
    <property type="protein sequence ID" value="OMJ25239.1"/>
    <property type="molecule type" value="Genomic_DNA"/>
</dbReference>
<dbReference type="InterPro" id="IPR036770">
    <property type="entry name" value="Ankyrin_rpt-contain_sf"/>
</dbReference>
<sequence>MKELEPLMNTLSKSLVDQHESYSSAINAYKTELNSGKLSHSSLNSISLSNQLEVQNNSYLSENSNNSTKSNPEFKGYLYLYSSNSIRSTWTRKWYEIRDSSLVTYILPDESDLEVISLMLCKVKPAKKTDQQTGNIYGRFNVFELIFPQNTIALQAESESEMNSWIKVLSSCTENSVYYHGTPKSGLTKFESANFHDNRSVSSFASDYSFISDKLGDPSLEHYNNIQEQIDCLDYILKLSGNNFCADCGIPDPNWTVINYGIIVCINCCGIHRSFGVHVSKVRSLQLDKLEPEHLHILQRMSNLSANSILTHNSESKVLPSSTPDFVQAFISNKYITKKYVKPMPSILANGKSVSSPDDMLLKAISSADLPTILHSLILGADPNRTEPSSGLTPLSLAAYFSDFAAFELILMWGADINMFVHPKHLLRLNTLNLAVDQSSLTSVSMDEESSSNKQNNLSQDTSGLPRNPGVLERDSEKTEATANSNEHNESGFVDIDISEKVNNDHIVDPIPVSEELSSNHLTSDSGDSLETPQPAAESNLTESNGLDASENTQVSSDSKEVQSSPGAADSSDVDQEIASKPDQTSDSNFSSDMTEELSAPQNDDNEVSTIDNNESDLIREAHSSSAIGDDEFIPLVDDKNDISPPISEGVTTVSSNSTHISGYISEFISNSDLSSEDFKYLIEMFKSRGGTALFAACCNSKNGAIAGFMIRKNANPNIENTNGQKAIDIATAKSNVLIVMTLRYSKFLESNGSGDYEELVNSLGPELAIPIFYKK</sequence>
<dbReference type="CDD" id="cd08204">
    <property type="entry name" value="ArfGap"/>
    <property type="match status" value="1"/>
</dbReference>
<feature type="repeat" description="ANK" evidence="5">
    <location>
        <begin position="390"/>
        <end position="422"/>
    </location>
</feature>
<dbReference type="Gene3D" id="2.30.29.30">
    <property type="entry name" value="Pleckstrin-homology domain (PH domain)/Phosphotyrosine-binding domain (PTB)"/>
    <property type="match status" value="1"/>
</dbReference>
<evidence type="ECO:0000256" key="1">
    <source>
        <dbReference type="ARBA" id="ARBA00022468"/>
    </source>
</evidence>
<dbReference type="SMART" id="SM00105">
    <property type="entry name" value="ArfGap"/>
    <property type="match status" value="1"/>
</dbReference>
<dbReference type="Pfam" id="PF00169">
    <property type="entry name" value="PH"/>
    <property type="match status" value="1"/>
</dbReference>
<dbReference type="InterPro" id="IPR038508">
    <property type="entry name" value="ArfGAP_dom_sf"/>
</dbReference>
<dbReference type="InterPro" id="IPR011993">
    <property type="entry name" value="PH-like_dom_sf"/>
</dbReference>
<dbReference type="GO" id="GO:0008270">
    <property type="term" value="F:zinc ion binding"/>
    <property type="evidence" value="ECO:0007669"/>
    <property type="project" value="UniProtKB-KW"/>
</dbReference>
<dbReference type="PROSITE" id="PS50115">
    <property type="entry name" value="ARFGAP"/>
    <property type="match status" value="1"/>
</dbReference>
<keyword evidence="5" id="KW-0040">ANK repeat</keyword>
<dbReference type="SUPFAM" id="SSF57863">
    <property type="entry name" value="ArfGap/RecO-like zinc finger"/>
    <property type="match status" value="1"/>
</dbReference>
<comment type="caution">
    <text evidence="10">The sequence shown here is derived from an EMBL/GenBank/DDBJ whole genome shotgun (WGS) entry which is preliminary data.</text>
</comment>
<keyword evidence="11" id="KW-1185">Reference proteome</keyword>
<dbReference type="PANTHER" id="PTHR23180:SF160">
    <property type="entry name" value="ADP-RIBOSYLATION FACTOR GTPASE-ACTIVATING PROTEIN EFFECTOR PROTEIN 1"/>
    <property type="match status" value="1"/>
</dbReference>
<dbReference type="AlphaFoldDB" id="A0A1R1YEC9"/>
<proteinExistence type="predicted"/>
<gene>
    <name evidence="10" type="ORF">AYI70_g1041</name>
</gene>
<dbReference type="PROSITE" id="PS50088">
    <property type="entry name" value="ANK_REPEAT"/>
    <property type="match status" value="1"/>
</dbReference>
<feature type="domain" description="Arf-GAP" evidence="9">
    <location>
        <begin position="224"/>
        <end position="348"/>
    </location>
</feature>
<keyword evidence="2" id="KW-0479">Metal-binding</keyword>
<feature type="region of interest" description="Disordered" evidence="7">
    <location>
        <begin position="445"/>
        <end position="496"/>
    </location>
</feature>
<feature type="compositionally biased region" description="Polar residues" evidence="7">
    <location>
        <begin position="452"/>
        <end position="465"/>
    </location>
</feature>
<dbReference type="OrthoDB" id="10266696at2759"/>
<evidence type="ECO:0000259" key="9">
    <source>
        <dbReference type="PROSITE" id="PS50115"/>
    </source>
</evidence>
<evidence type="ECO:0000256" key="3">
    <source>
        <dbReference type="ARBA" id="ARBA00022771"/>
    </source>
</evidence>
<dbReference type="PROSITE" id="PS50003">
    <property type="entry name" value="PH_DOMAIN"/>
    <property type="match status" value="1"/>
</dbReference>
<evidence type="ECO:0000256" key="7">
    <source>
        <dbReference type="SAM" id="MobiDB-lite"/>
    </source>
</evidence>
<feature type="region of interest" description="Disordered" evidence="7">
    <location>
        <begin position="514"/>
        <end position="610"/>
    </location>
</feature>
<protein>
    <submittedName>
        <fullName evidence="10">Arf-GAP with coiled-coil, ANK repeat and PH domain-containing protein 3</fullName>
    </submittedName>
</protein>
<dbReference type="PRINTS" id="PR00405">
    <property type="entry name" value="REVINTRACTNG"/>
</dbReference>
<dbReference type="InterPro" id="IPR001849">
    <property type="entry name" value="PH_domain"/>
</dbReference>
<name>A0A1R1YEC9_9FUNG</name>
<dbReference type="STRING" id="133412.A0A1R1YEC9"/>
<dbReference type="SMART" id="SM00233">
    <property type="entry name" value="PH"/>
    <property type="match status" value="1"/>
</dbReference>
<dbReference type="InterPro" id="IPR037278">
    <property type="entry name" value="ARFGAP/RecO"/>
</dbReference>